<organism evidence="8 9">
    <name type="scientific">Terrabacter tumescens</name>
    <dbReference type="NCBI Taxonomy" id="60443"/>
    <lineage>
        <taxon>Bacteria</taxon>
        <taxon>Bacillati</taxon>
        <taxon>Actinomycetota</taxon>
        <taxon>Actinomycetes</taxon>
        <taxon>Micrococcales</taxon>
        <taxon>Intrasporangiaceae</taxon>
        <taxon>Terrabacter</taxon>
    </lineage>
</organism>
<dbReference type="Proteomes" id="UP000623461">
    <property type="component" value="Unassembled WGS sequence"/>
</dbReference>
<feature type="compositionally biased region" description="Low complexity" evidence="6">
    <location>
        <begin position="1070"/>
        <end position="1079"/>
    </location>
</feature>
<evidence type="ECO:0000256" key="3">
    <source>
        <dbReference type="ARBA" id="ARBA00022801"/>
    </source>
</evidence>
<feature type="compositionally biased region" description="Basic residues" evidence="6">
    <location>
        <begin position="353"/>
        <end position="362"/>
    </location>
</feature>
<feature type="compositionally biased region" description="Basic residues" evidence="6">
    <location>
        <begin position="283"/>
        <end position="296"/>
    </location>
</feature>
<accession>A0ABQ2IA80</accession>
<dbReference type="InterPro" id="IPR019307">
    <property type="entry name" value="RNA-bd_AU-1/RNase_E/G"/>
</dbReference>
<feature type="compositionally biased region" description="Acidic residues" evidence="6">
    <location>
        <begin position="245"/>
        <end position="258"/>
    </location>
</feature>
<sequence length="1089" mass="115110">MWVAPHLTGDCLMAPNDTTAGDDATLFPEADAPTPRRRAPRRSTKKATTIEPAAQPVSESPMEPAAAAPTSDAVEAPSAPGTDEVGDATETKRPARKRATRKKADTGDAAGAPADSTAAAAPRAAKRAPRSKAARASAAVEELVAGVQGEAPAAVEPEAAPSVEAAASAEPVQAAEAAAVVDVDAFDETESTDDLPVLDAGDADSRPSAVVPSFSVLFQAPDASQATPTRRRRASAPAQPVEHVEEAEEEPVEETVEEVQDHEPDADATVRSDEQDDEESSPRRSRRRRGGKGRRGRANDEDDAQDQPSDSRGWGDSRGASADTGDEGDADHEGDTDADSDNGSDTDDEGVSSRRRRRRRRAGSAADSGDDTPNVSTRVRQPRSQSDEPVAVKGSTRLEAKKQRRREGREAGRRRTIITEAEFLARREAVDRVMVVRNKDGRTQMGVLEDGVLVEHYIDQATNVSMAGNIYLGRVQNVLPSMEAAFVDIGKGRNAVLYAGEVNWDAAGLEANQPKRIENALGSGQTVLVQVTKDPIGHKGARLTSQISLPGRYLVYVPNSSMTGISRKLPDTERARLKKILRDVVPDSAGVIVRTAAEGASEEELRADVERLTRTWEDIQAKAEAASSPRAGKSKGKKKNGAAGSATGGQAPMLLHGEPDLTVRVIRDVFNEDFKQLVVAGDQAWNEIHPYISSVAPDLADRVTKWTSEEDLFTHHRVDEQLSKAMDRKVWLPSGGSLVIDRTEAMTVVDVNTGKFVGSGGNLEETVTKNNIEAAEEIVRQLRLRDIGGIIVIDFIDMVLESNRELVVRRLLECLGRDRTKHQVAEVTSLGLVQMTRKRVGSGLIEVFSETCDHCNGRGFIIHTDPVDKGAHPQEQGQHGQQGQQGQGDGGSSRSRRGRGQGAGQNGNNQGGNGSGQQSGLQSGAQSAHAESKANGPTAAQIAAAAHAAAVKSASGQPVGEAAAEAVAEIAAEAAGEAKAGHGFPLDAGPWSGDDAHEVDSADDQATQGGSHVELESDVTDAAGDETQQPEQAQQPEQPEVSVETTGAAPVEAQVEVQPAARGRRRRGRVVAPAGPPRASNESGPADGA</sequence>
<feature type="compositionally biased region" description="Basic and acidic residues" evidence="6">
    <location>
        <begin position="259"/>
        <end position="273"/>
    </location>
</feature>
<feature type="compositionally biased region" description="Low complexity" evidence="6">
    <location>
        <begin position="1029"/>
        <end position="1040"/>
    </location>
</feature>
<name>A0ABQ2IA80_9MICO</name>
<comment type="cofactor">
    <cofactor evidence="1">
        <name>Mg(2+)</name>
        <dbReference type="ChEBI" id="CHEBI:18420"/>
    </cofactor>
</comment>
<feature type="compositionally biased region" description="Low complexity" evidence="6">
    <location>
        <begin position="150"/>
        <end position="183"/>
    </location>
</feature>
<dbReference type="CDD" id="cd04453">
    <property type="entry name" value="S1_RNase_E"/>
    <property type="match status" value="1"/>
</dbReference>
<dbReference type="Gene3D" id="2.40.50.140">
    <property type="entry name" value="Nucleic acid-binding proteins"/>
    <property type="match status" value="1"/>
</dbReference>
<dbReference type="InterPro" id="IPR012340">
    <property type="entry name" value="NA-bd_OB-fold"/>
</dbReference>
<keyword evidence="4" id="KW-0460">Magnesium</keyword>
<dbReference type="Pfam" id="PF10150">
    <property type="entry name" value="RNase_E_G"/>
    <property type="match status" value="1"/>
</dbReference>
<feature type="region of interest" description="Disordered" evidence="6">
    <location>
        <begin position="621"/>
        <end position="655"/>
    </location>
</feature>
<dbReference type="InterPro" id="IPR004659">
    <property type="entry name" value="RNase_E/G"/>
</dbReference>
<reference evidence="9" key="1">
    <citation type="journal article" date="2019" name="Int. J. Syst. Evol. Microbiol.">
        <title>The Global Catalogue of Microorganisms (GCM) 10K type strain sequencing project: providing services to taxonomists for standard genome sequencing and annotation.</title>
        <authorList>
            <consortium name="The Broad Institute Genomics Platform"/>
            <consortium name="The Broad Institute Genome Sequencing Center for Infectious Disease"/>
            <person name="Wu L."/>
            <person name="Ma J."/>
        </authorList>
    </citation>
    <scope>NUCLEOTIDE SEQUENCE [LARGE SCALE GENOMIC DNA]</scope>
    <source>
        <strain evidence="9">JCM 1365</strain>
    </source>
</reference>
<feature type="compositionally biased region" description="Basic residues" evidence="6">
    <location>
        <begin position="124"/>
        <end position="133"/>
    </location>
</feature>
<feature type="compositionally biased region" description="Basic and acidic residues" evidence="6">
    <location>
        <begin position="396"/>
        <end position="413"/>
    </location>
</feature>
<feature type="compositionally biased region" description="Acidic residues" evidence="6">
    <location>
        <begin position="184"/>
        <end position="193"/>
    </location>
</feature>
<dbReference type="NCBIfam" id="TIGR00757">
    <property type="entry name" value="RNaseEG"/>
    <property type="match status" value="1"/>
</dbReference>
<dbReference type="InterPro" id="IPR003029">
    <property type="entry name" value="S1_domain"/>
</dbReference>
<dbReference type="PROSITE" id="PS50126">
    <property type="entry name" value="S1"/>
    <property type="match status" value="1"/>
</dbReference>
<dbReference type="PANTHER" id="PTHR30001">
    <property type="entry name" value="RIBONUCLEASE"/>
    <property type="match status" value="1"/>
</dbReference>
<comment type="caution">
    <text evidence="8">The sequence shown here is derived from an EMBL/GenBank/DDBJ whole genome shotgun (WGS) entry which is preliminary data.</text>
</comment>
<feature type="compositionally biased region" description="Low complexity" evidence="6">
    <location>
        <begin position="107"/>
        <end position="123"/>
    </location>
</feature>
<keyword evidence="5" id="KW-0694">RNA-binding</keyword>
<keyword evidence="9" id="KW-1185">Reference proteome</keyword>
<feature type="compositionally biased region" description="Basic residues" evidence="6">
    <location>
        <begin position="35"/>
        <end position="45"/>
    </location>
</feature>
<dbReference type="EMBL" id="BMNZ01000006">
    <property type="protein sequence ID" value="GGN03010.1"/>
    <property type="molecule type" value="Genomic_DNA"/>
</dbReference>
<gene>
    <name evidence="8" type="ORF">GCM10009721_32840</name>
</gene>
<feature type="compositionally biased region" description="Acidic residues" evidence="6">
    <location>
        <begin position="324"/>
        <end position="350"/>
    </location>
</feature>
<feature type="compositionally biased region" description="Low complexity" evidence="6">
    <location>
        <begin position="56"/>
        <end position="69"/>
    </location>
</feature>
<evidence type="ECO:0000256" key="4">
    <source>
        <dbReference type="ARBA" id="ARBA00022842"/>
    </source>
</evidence>
<keyword evidence="2" id="KW-0479">Metal-binding</keyword>
<feature type="compositionally biased region" description="Low complexity" evidence="6">
    <location>
        <begin position="918"/>
        <end position="939"/>
    </location>
</feature>
<dbReference type="PANTHER" id="PTHR30001:SF0">
    <property type="entry name" value="RIBONUCLEASE G"/>
    <property type="match status" value="1"/>
</dbReference>
<protein>
    <recommendedName>
        <fullName evidence="7">S1 motif domain-containing protein</fullName>
    </recommendedName>
</protein>
<dbReference type="SMART" id="SM00316">
    <property type="entry name" value="S1"/>
    <property type="match status" value="1"/>
</dbReference>
<feature type="region of interest" description="Disordered" evidence="6">
    <location>
        <begin position="974"/>
        <end position="1089"/>
    </location>
</feature>
<evidence type="ECO:0000256" key="6">
    <source>
        <dbReference type="SAM" id="MobiDB-lite"/>
    </source>
</evidence>
<feature type="region of interest" description="Disordered" evidence="6">
    <location>
        <begin position="1"/>
        <end position="413"/>
    </location>
</feature>
<feature type="compositionally biased region" description="Gly residues" evidence="6">
    <location>
        <begin position="900"/>
        <end position="917"/>
    </location>
</feature>
<evidence type="ECO:0000313" key="9">
    <source>
        <dbReference type="Proteomes" id="UP000623461"/>
    </source>
</evidence>
<keyword evidence="3" id="KW-0378">Hydrolase</keyword>
<evidence type="ECO:0000256" key="2">
    <source>
        <dbReference type="ARBA" id="ARBA00022723"/>
    </source>
</evidence>
<evidence type="ECO:0000256" key="1">
    <source>
        <dbReference type="ARBA" id="ARBA00001946"/>
    </source>
</evidence>
<evidence type="ECO:0000259" key="7">
    <source>
        <dbReference type="PROSITE" id="PS50126"/>
    </source>
</evidence>
<proteinExistence type="predicted"/>
<evidence type="ECO:0000313" key="8">
    <source>
        <dbReference type="EMBL" id="GGN03010.1"/>
    </source>
</evidence>
<feature type="domain" description="S1 motif" evidence="7">
    <location>
        <begin position="468"/>
        <end position="552"/>
    </location>
</feature>
<dbReference type="SUPFAM" id="SSF50249">
    <property type="entry name" value="Nucleic acid-binding proteins"/>
    <property type="match status" value="1"/>
</dbReference>
<feature type="compositionally biased region" description="Polar residues" evidence="6">
    <location>
        <begin position="373"/>
        <end position="384"/>
    </location>
</feature>
<evidence type="ECO:0000256" key="5">
    <source>
        <dbReference type="ARBA" id="ARBA00022884"/>
    </source>
</evidence>
<feature type="region of interest" description="Disordered" evidence="6">
    <location>
        <begin position="863"/>
        <end position="939"/>
    </location>
</feature>